<gene>
    <name evidence="1" type="ORF">FEV09_01620</name>
</gene>
<evidence type="ECO:0000313" key="2">
    <source>
        <dbReference type="Proteomes" id="UP001152872"/>
    </source>
</evidence>
<evidence type="ECO:0000313" key="1">
    <source>
        <dbReference type="EMBL" id="MDG3493249.1"/>
    </source>
</evidence>
<protein>
    <submittedName>
        <fullName evidence="1">Uncharacterized protein</fullName>
    </submittedName>
</protein>
<dbReference type="RefSeq" id="WP_009625284.1">
    <property type="nucleotide sequence ID" value="NZ_VBTY01000007.1"/>
</dbReference>
<dbReference type="AlphaFoldDB" id="A0A9X4M5H3"/>
<keyword evidence="2" id="KW-1185">Reference proteome</keyword>
<name>A0A9X4M5H3_9CYAN</name>
<accession>A0A9X4M5H3</accession>
<organism evidence="1 2">
    <name type="scientific">Pseudanabaena catenata USMAC16</name>
    <dbReference type="NCBI Taxonomy" id="1855837"/>
    <lineage>
        <taxon>Bacteria</taxon>
        <taxon>Bacillati</taxon>
        <taxon>Cyanobacteriota</taxon>
        <taxon>Cyanophyceae</taxon>
        <taxon>Pseudanabaenales</taxon>
        <taxon>Pseudanabaenaceae</taxon>
        <taxon>Pseudanabaena</taxon>
    </lineage>
</organism>
<proteinExistence type="predicted"/>
<sequence>MNSSDNSVTACRLCQHYSPEGRRGGFCGKLDVPVSPSWEACSLAAHPFEASWQSMNNFNSLLHDSLHDSLHEKVEISCEEMTDLQNIQGQMQGQIHGQIHGQNIHERSLSLSDY</sequence>
<reference evidence="1" key="1">
    <citation type="submission" date="2019-05" db="EMBL/GenBank/DDBJ databases">
        <title>Whole genome sequencing of Pseudanabaena catenata USMAC16.</title>
        <authorList>
            <person name="Khan Z."/>
            <person name="Omar W.M."/>
            <person name="Convey P."/>
            <person name="Merican F."/>
            <person name="Najimudin N."/>
        </authorList>
    </citation>
    <scope>NUCLEOTIDE SEQUENCE</scope>
    <source>
        <strain evidence="1">USMAC16</strain>
    </source>
</reference>
<comment type="caution">
    <text evidence="1">The sequence shown here is derived from an EMBL/GenBank/DDBJ whole genome shotgun (WGS) entry which is preliminary data.</text>
</comment>
<dbReference type="Proteomes" id="UP001152872">
    <property type="component" value="Unassembled WGS sequence"/>
</dbReference>
<dbReference type="EMBL" id="VBTY01000007">
    <property type="protein sequence ID" value="MDG3493249.1"/>
    <property type="molecule type" value="Genomic_DNA"/>
</dbReference>